<sequence>MTQKIKAVRGGNQPGGFCFFTELQNRTDIGIRCYG</sequence>
<name>A0A5D3WJH0_9BACT</name>
<protein>
    <submittedName>
        <fullName evidence="1">Uncharacterized protein</fullName>
    </submittedName>
</protein>
<proteinExistence type="predicted"/>
<keyword evidence="2" id="KW-1185">Reference proteome</keyword>
<evidence type="ECO:0000313" key="1">
    <source>
        <dbReference type="EMBL" id="TYO96734.1"/>
    </source>
</evidence>
<dbReference type="EMBL" id="VNIB01000012">
    <property type="protein sequence ID" value="TYO96734.1"/>
    <property type="molecule type" value="Genomic_DNA"/>
</dbReference>
<evidence type="ECO:0000313" key="2">
    <source>
        <dbReference type="Proteomes" id="UP000324159"/>
    </source>
</evidence>
<organism evidence="1 2">
    <name type="scientific">Geothermobacter ehrlichii</name>
    <dbReference type="NCBI Taxonomy" id="213224"/>
    <lineage>
        <taxon>Bacteria</taxon>
        <taxon>Pseudomonadati</taxon>
        <taxon>Thermodesulfobacteriota</taxon>
        <taxon>Desulfuromonadia</taxon>
        <taxon>Desulfuromonadales</taxon>
        <taxon>Geothermobacteraceae</taxon>
        <taxon>Geothermobacter</taxon>
    </lineage>
</organism>
<comment type="caution">
    <text evidence="1">The sequence shown here is derived from an EMBL/GenBank/DDBJ whole genome shotgun (WGS) entry which is preliminary data.</text>
</comment>
<gene>
    <name evidence="1" type="ORF">EDC39_11222</name>
</gene>
<accession>A0A5D3WJH0</accession>
<dbReference type="Proteomes" id="UP000324159">
    <property type="component" value="Unassembled WGS sequence"/>
</dbReference>
<dbReference type="AlphaFoldDB" id="A0A5D3WJH0"/>
<reference evidence="1 2" key="1">
    <citation type="submission" date="2019-07" db="EMBL/GenBank/DDBJ databases">
        <title>Genomic Encyclopedia of Type Strains, Phase IV (KMG-IV): sequencing the most valuable type-strain genomes for metagenomic binning, comparative biology and taxonomic classification.</title>
        <authorList>
            <person name="Goeker M."/>
        </authorList>
    </citation>
    <scope>NUCLEOTIDE SEQUENCE [LARGE SCALE GENOMIC DNA]</scope>
    <source>
        <strain evidence="1 2">SS015</strain>
    </source>
</reference>